<feature type="domain" description="Fatty acid hydroxylase" evidence="7">
    <location>
        <begin position="135"/>
        <end position="263"/>
    </location>
</feature>
<protein>
    <submittedName>
        <fullName evidence="8">Cholesterol 25-hydroxylase-like protein 1, member 2</fullName>
    </submittedName>
</protein>
<keyword evidence="9" id="KW-1185">Reference proteome</keyword>
<dbReference type="InterPro" id="IPR008952">
    <property type="entry name" value="Tetraspanin_EC2_sf"/>
</dbReference>
<evidence type="ECO:0000256" key="1">
    <source>
        <dbReference type="ARBA" id="ARBA00004141"/>
    </source>
</evidence>
<evidence type="ECO:0000256" key="5">
    <source>
        <dbReference type="ARBA" id="ARBA00023136"/>
    </source>
</evidence>
<feature type="transmembrane region" description="Helical" evidence="6">
    <location>
        <begin position="416"/>
        <end position="437"/>
    </location>
</feature>
<sequence length="670" mass="76863">MMVVDVLETIWETYQTKDSVLQPMWDYVRLNHSETLRSPLFPVILTVASYFVLCLPYLVCDIMGKKWPAISRYKIQPDKMPTTAMLLHCSGVTLYNHVLLVFPAAVAQWMWRPPIPLPEQAPTLLELAGGVTGNLLLFDFQYFIWHFLHHKIRWLYVTFHAIHHKYSAPFALATQCLGGWELVTVGFWTTLNPILLRCHLVTTWMFMVVHVYVSVEDHCGYDFPWSTSRLIPFGVYGGPSKHDVHHQKPNTNFAPHFSHWDKINESASADRCVALFWDQTQTQQWWYGSQETDSHFIIRSQSDRSGVPEPDILGKLEIFGTEFGSASVLSDGHSQAAAGILCYVGAYVFITYDDYDHFFEDVYTLIPAVVIIAVGALLFIIGLIGCCATIRESRCGLATPHKMNERLKKPKDSKQFVIILMLVFVTEVVVVVLGYIYRAKVEDEVNHSIQKVYDEYNGTNTDAPSRAIDYVQRQLHCCGITNYSDWKNTRWFKESRNNSVPLSCCKPNVHNCTGSLSRPGDLYPEGCEALVVKKLKEIMMYVIWAALTFAAIQMLGMLCACVVLCRRSRDPAYELLITGGTLHYVYGLVIYYKYQDGKWSGWGNAWMREDPLVIPLSQMSPITSPLLWQCERQSSVNHVTAWRRRRRDERLSQLVFNGSNVNRFYDLRHI</sequence>
<dbReference type="InterPro" id="IPR018503">
    <property type="entry name" value="Tetraspanin_CS"/>
</dbReference>
<keyword evidence="4 6" id="KW-1133">Transmembrane helix</keyword>
<dbReference type="PRINTS" id="PR00259">
    <property type="entry name" value="TMFOUR"/>
</dbReference>
<evidence type="ECO:0000313" key="8">
    <source>
        <dbReference type="EMBL" id="KAI2653617.1"/>
    </source>
</evidence>
<keyword evidence="3 6" id="KW-0812">Transmembrane</keyword>
<dbReference type="EMBL" id="JACTAM010000018">
    <property type="protein sequence ID" value="KAI2653617.1"/>
    <property type="molecule type" value="Genomic_DNA"/>
</dbReference>
<dbReference type="InterPro" id="IPR006694">
    <property type="entry name" value="Fatty_acid_hydroxylase"/>
</dbReference>
<dbReference type="InterPro" id="IPR018499">
    <property type="entry name" value="Tetraspanin/Peripherin"/>
</dbReference>
<reference evidence="8 9" key="1">
    <citation type="submission" date="2022-01" db="EMBL/GenBank/DDBJ databases">
        <title>A high-quality chromosome-level genome assembly of rohu carp, Labeo rohita.</title>
        <authorList>
            <person name="Arick M.A. II"/>
            <person name="Hsu C.-Y."/>
            <person name="Magbanua Z."/>
            <person name="Pechanova O."/>
            <person name="Grover C."/>
            <person name="Miller E."/>
            <person name="Thrash A."/>
            <person name="Ezzel L."/>
            <person name="Alam S."/>
            <person name="Benzie J."/>
            <person name="Hamilton M."/>
            <person name="Karsi A."/>
            <person name="Lawrence M.L."/>
            <person name="Peterson D.G."/>
        </authorList>
    </citation>
    <scope>NUCLEOTIDE SEQUENCE [LARGE SCALE GENOMIC DNA]</scope>
    <source>
        <strain evidence="9">BAU-BD-2019</strain>
        <tissue evidence="8">Blood</tissue>
    </source>
</reference>
<feature type="transmembrane region" description="Helical" evidence="6">
    <location>
        <begin position="123"/>
        <end position="145"/>
    </location>
</feature>
<dbReference type="PANTHER" id="PTHR11863">
    <property type="entry name" value="STEROL DESATURASE"/>
    <property type="match status" value="1"/>
</dbReference>
<organism evidence="8 9">
    <name type="scientific">Labeo rohita</name>
    <name type="common">Indian major carp</name>
    <name type="synonym">Cyprinus rohita</name>
    <dbReference type="NCBI Taxonomy" id="84645"/>
    <lineage>
        <taxon>Eukaryota</taxon>
        <taxon>Metazoa</taxon>
        <taxon>Chordata</taxon>
        <taxon>Craniata</taxon>
        <taxon>Vertebrata</taxon>
        <taxon>Euteleostomi</taxon>
        <taxon>Actinopterygii</taxon>
        <taxon>Neopterygii</taxon>
        <taxon>Teleostei</taxon>
        <taxon>Ostariophysi</taxon>
        <taxon>Cypriniformes</taxon>
        <taxon>Cyprinidae</taxon>
        <taxon>Labeoninae</taxon>
        <taxon>Labeonini</taxon>
        <taxon>Labeo</taxon>
    </lineage>
</organism>
<evidence type="ECO:0000313" key="9">
    <source>
        <dbReference type="Proteomes" id="UP000830375"/>
    </source>
</evidence>
<keyword evidence="5 6" id="KW-0472">Membrane</keyword>
<gene>
    <name evidence="8" type="ORF">H4Q32_013924</name>
</gene>
<dbReference type="Pfam" id="PF00335">
    <property type="entry name" value="Tetraspanin"/>
    <property type="match status" value="1"/>
</dbReference>
<evidence type="ECO:0000256" key="6">
    <source>
        <dbReference type="SAM" id="Phobius"/>
    </source>
</evidence>
<proteinExistence type="inferred from homology"/>
<dbReference type="SUPFAM" id="SSF48652">
    <property type="entry name" value="Tetraspanin"/>
    <property type="match status" value="1"/>
</dbReference>
<comment type="similarity">
    <text evidence="2">Belongs to the tetraspanin (TM4SF) family.</text>
</comment>
<feature type="transmembrane region" description="Helical" evidence="6">
    <location>
        <begin position="85"/>
        <end position="111"/>
    </location>
</feature>
<feature type="transmembrane region" description="Helical" evidence="6">
    <location>
        <begin position="538"/>
        <end position="565"/>
    </location>
</feature>
<comment type="caution">
    <text evidence="8">The sequence shown here is derived from an EMBL/GenBank/DDBJ whole genome shotgun (WGS) entry which is preliminary data.</text>
</comment>
<feature type="transmembrane region" description="Helical" evidence="6">
    <location>
        <begin position="336"/>
        <end position="352"/>
    </location>
</feature>
<dbReference type="CDD" id="cd03163">
    <property type="entry name" value="TM4SF8_like_LEL"/>
    <property type="match status" value="1"/>
</dbReference>
<feature type="transmembrane region" description="Helical" evidence="6">
    <location>
        <begin position="364"/>
        <end position="384"/>
    </location>
</feature>
<evidence type="ECO:0000256" key="3">
    <source>
        <dbReference type="ARBA" id="ARBA00022692"/>
    </source>
</evidence>
<evidence type="ECO:0000256" key="2">
    <source>
        <dbReference type="ARBA" id="ARBA00006840"/>
    </source>
</evidence>
<evidence type="ECO:0000256" key="4">
    <source>
        <dbReference type="ARBA" id="ARBA00022989"/>
    </source>
</evidence>
<dbReference type="InterPro" id="IPR050307">
    <property type="entry name" value="Sterol_Desaturase_Related"/>
</dbReference>
<dbReference type="PROSITE" id="PS00421">
    <property type="entry name" value="TM4_1"/>
    <property type="match status" value="1"/>
</dbReference>
<evidence type="ECO:0000259" key="7">
    <source>
        <dbReference type="Pfam" id="PF04116"/>
    </source>
</evidence>
<accession>A0ABQ8LSJ6</accession>
<dbReference type="Gene3D" id="1.10.1450.10">
    <property type="entry name" value="Tetraspanin"/>
    <property type="match status" value="1"/>
</dbReference>
<name>A0ABQ8LSJ6_LABRO</name>
<feature type="transmembrane region" description="Helical" evidence="6">
    <location>
        <begin position="40"/>
        <end position="64"/>
    </location>
</feature>
<dbReference type="Proteomes" id="UP000830375">
    <property type="component" value="Unassembled WGS sequence"/>
</dbReference>
<dbReference type="Pfam" id="PF04116">
    <property type="entry name" value="FA_hydroxylase"/>
    <property type="match status" value="1"/>
</dbReference>
<comment type="subcellular location">
    <subcellularLocation>
        <location evidence="1">Membrane</location>
        <topology evidence="1">Multi-pass membrane protein</topology>
    </subcellularLocation>
</comment>